<protein>
    <recommendedName>
        <fullName evidence="3">YkgJ family cysteine cluster protein</fullName>
    </recommendedName>
</protein>
<name>A0A2V2MYG2_9EURY</name>
<dbReference type="InterPro" id="IPR005358">
    <property type="entry name" value="Puta_zinc/iron-chelating_dom"/>
</dbReference>
<proteinExistence type="predicted"/>
<dbReference type="RefSeq" id="WP_109968963.1">
    <property type="nucleotide sequence ID" value="NZ_CP176093.1"/>
</dbReference>
<dbReference type="AlphaFoldDB" id="A0A2V2MYG2"/>
<accession>A0A2V2MYG2</accession>
<organism evidence="1 2">
    <name type="scientific">Methanospirillum lacunae</name>
    <dbReference type="NCBI Taxonomy" id="668570"/>
    <lineage>
        <taxon>Archaea</taxon>
        <taxon>Methanobacteriati</taxon>
        <taxon>Methanobacteriota</taxon>
        <taxon>Stenosarchaea group</taxon>
        <taxon>Methanomicrobia</taxon>
        <taxon>Methanomicrobiales</taxon>
        <taxon>Methanospirillaceae</taxon>
        <taxon>Methanospirillum</taxon>
    </lineage>
</organism>
<dbReference type="OrthoDB" id="36424at2157"/>
<dbReference type="EMBL" id="QGMY01000008">
    <property type="protein sequence ID" value="PWR71345.1"/>
    <property type="molecule type" value="Genomic_DNA"/>
</dbReference>
<sequence>MAPGQCGKCGYCCSYMGDVFGIIEQQDTFRFRIQYLITGVEQVVIIDPDKHELFLNNTILEKRPLACPFLREKDEGSVICTVYASRPELCRIYLCPKCKSAYT</sequence>
<evidence type="ECO:0008006" key="3">
    <source>
        <dbReference type="Google" id="ProtNLM"/>
    </source>
</evidence>
<dbReference type="Pfam" id="PF03692">
    <property type="entry name" value="CxxCxxCC"/>
    <property type="match status" value="1"/>
</dbReference>
<evidence type="ECO:0000313" key="2">
    <source>
        <dbReference type="Proteomes" id="UP000245657"/>
    </source>
</evidence>
<evidence type="ECO:0000313" key="1">
    <source>
        <dbReference type="EMBL" id="PWR71345.1"/>
    </source>
</evidence>
<dbReference type="GeneID" id="97547030"/>
<comment type="caution">
    <text evidence="1">The sequence shown here is derived from an EMBL/GenBank/DDBJ whole genome shotgun (WGS) entry which is preliminary data.</text>
</comment>
<reference evidence="1 2" key="1">
    <citation type="submission" date="2018-05" db="EMBL/GenBank/DDBJ databases">
        <title>Draft genome of Methanospirillum lacunae Ki8-1.</title>
        <authorList>
            <person name="Dueholm M.S."/>
            <person name="Nielsen P.H."/>
            <person name="Bakmann L.F."/>
            <person name="Otzen D.E."/>
        </authorList>
    </citation>
    <scope>NUCLEOTIDE SEQUENCE [LARGE SCALE GENOMIC DNA]</scope>
    <source>
        <strain evidence="1 2">Ki8-1</strain>
    </source>
</reference>
<dbReference type="Proteomes" id="UP000245657">
    <property type="component" value="Unassembled WGS sequence"/>
</dbReference>
<gene>
    <name evidence="1" type="ORF">DK846_10795</name>
</gene>
<keyword evidence="2" id="KW-1185">Reference proteome</keyword>